<evidence type="ECO:0000313" key="6">
    <source>
        <dbReference type="Proteomes" id="UP000027135"/>
    </source>
</evidence>
<feature type="domain" description="GST N-terminal" evidence="3">
    <location>
        <begin position="1"/>
        <end position="82"/>
    </location>
</feature>
<evidence type="ECO:0000259" key="3">
    <source>
        <dbReference type="PROSITE" id="PS50404"/>
    </source>
</evidence>
<organism evidence="5 6">
    <name type="scientific">Zootermopsis nevadensis</name>
    <name type="common">Dampwood termite</name>
    <dbReference type="NCBI Taxonomy" id="136037"/>
    <lineage>
        <taxon>Eukaryota</taxon>
        <taxon>Metazoa</taxon>
        <taxon>Ecdysozoa</taxon>
        <taxon>Arthropoda</taxon>
        <taxon>Hexapoda</taxon>
        <taxon>Insecta</taxon>
        <taxon>Pterygota</taxon>
        <taxon>Neoptera</taxon>
        <taxon>Polyneoptera</taxon>
        <taxon>Dictyoptera</taxon>
        <taxon>Blattodea</taxon>
        <taxon>Blattoidea</taxon>
        <taxon>Termitoidae</taxon>
        <taxon>Termopsidae</taxon>
        <taxon>Zootermopsis</taxon>
    </lineage>
</organism>
<dbReference type="SFLD" id="SFLDS00019">
    <property type="entry name" value="Glutathione_Transferase_(cytos"/>
    <property type="match status" value="1"/>
</dbReference>
<dbReference type="AlphaFoldDB" id="A0A067R3T6"/>
<proteinExistence type="inferred from homology"/>
<comment type="subunit">
    <text evidence="1">Homodimer.</text>
</comment>
<dbReference type="Gene3D" id="3.40.30.10">
    <property type="entry name" value="Glutaredoxin"/>
    <property type="match status" value="1"/>
</dbReference>
<dbReference type="Pfam" id="PF02798">
    <property type="entry name" value="GST_N"/>
    <property type="match status" value="1"/>
</dbReference>
<evidence type="ECO:0000313" key="5">
    <source>
        <dbReference type="EMBL" id="KDR17708.1"/>
    </source>
</evidence>
<keyword evidence="6" id="KW-1185">Reference proteome</keyword>
<dbReference type="SUPFAM" id="SSF47616">
    <property type="entry name" value="GST C-terminal domain-like"/>
    <property type="match status" value="1"/>
</dbReference>
<dbReference type="InParanoid" id="A0A067R3T6"/>
<dbReference type="InterPro" id="IPR004045">
    <property type="entry name" value="Glutathione_S-Trfase_N"/>
</dbReference>
<accession>A0A067R3T6</accession>
<feature type="domain" description="GST C-terminal" evidence="4">
    <location>
        <begin position="88"/>
        <end position="211"/>
    </location>
</feature>
<dbReference type="STRING" id="136037.A0A067R3T6"/>
<name>A0A067R3T6_ZOONE</name>
<sequence length="220" mass="24511">MVLTLYHFPPSFPSRAALLVARAVGVDVTVKNLNLFEKEQLNPEFTKINPQHTIPTLTDDEFVIWDSHAIASYLVRSYAADDSLYPQDPKQKAIVDQRLYFDAGTLFPTIRGIFFPVITLGKTTVDEDQKASVQEALSFLDKFLEGGSWVAGNKMTIADFACVASVSSIVGLGLDITAHKNVTAWLARCRSEMPYYEEVNESGAEQMRKAFLSRLQGNKI</sequence>
<dbReference type="CDD" id="cd03177">
    <property type="entry name" value="GST_C_Delta_Epsilon"/>
    <property type="match status" value="1"/>
</dbReference>
<reference evidence="5 6" key="1">
    <citation type="journal article" date="2014" name="Nat. Commun.">
        <title>Molecular traces of alternative social organization in a termite genome.</title>
        <authorList>
            <person name="Terrapon N."/>
            <person name="Li C."/>
            <person name="Robertson H.M."/>
            <person name="Ji L."/>
            <person name="Meng X."/>
            <person name="Booth W."/>
            <person name="Chen Z."/>
            <person name="Childers C.P."/>
            <person name="Glastad K.M."/>
            <person name="Gokhale K."/>
            <person name="Gowin J."/>
            <person name="Gronenberg W."/>
            <person name="Hermansen R.A."/>
            <person name="Hu H."/>
            <person name="Hunt B.G."/>
            <person name="Huylmans A.K."/>
            <person name="Khalil S.M."/>
            <person name="Mitchell R.D."/>
            <person name="Munoz-Torres M.C."/>
            <person name="Mustard J.A."/>
            <person name="Pan H."/>
            <person name="Reese J.T."/>
            <person name="Scharf M.E."/>
            <person name="Sun F."/>
            <person name="Vogel H."/>
            <person name="Xiao J."/>
            <person name="Yang W."/>
            <person name="Yang Z."/>
            <person name="Yang Z."/>
            <person name="Zhou J."/>
            <person name="Zhu J."/>
            <person name="Brent C.S."/>
            <person name="Elsik C.G."/>
            <person name="Goodisman M.A."/>
            <person name="Liberles D.A."/>
            <person name="Roe R.M."/>
            <person name="Vargo E.L."/>
            <person name="Vilcinskas A."/>
            <person name="Wang J."/>
            <person name="Bornberg-Bauer E."/>
            <person name="Korb J."/>
            <person name="Zhang G."/>
            <person name="Liebig J."/>
        </authorList>
    </citation>
    <scope>NUCLEOTIDE SEQUENCE [LARGE SCALE GENOMIC DNA]</scope>
    <source>
        <tissue evidence="5">Whole organism</tissue>
    </source>
</reference>
<dbReference type="GO" id="GO:0006749">
    <property type="term" value="P:glutathione metabolic process"/>
    <property type="evidence" value="ECO:0007669"/>
    <property type="project" value="TreeGrafter"/>
</dbReference>
<dbReference type="OrthoDB" id="2309723at2759"/>
<dbReference type="Proteomes" id="UP000027135">
    <property type="component" value="Unassembled WGS sequence"/>
</dbReference>
<dbReference type="PANTHER" id="PTHR43969:SF9">
    <property type="entry name" value="GLUTATHIONE S TRANSFERASE D10, ISOFORM A-RELATED"/>
    <property type="match status" value="1"/>
</dbReference>
<dbReference type="SFLD" id="SFLDG01153">
    <property type="entry name" value="Main.4:_Theta-like"/>
    <property type="match status" value="1"/>
</dbReference>
<dbReference type="OMA" id="RIMEDHM"/>
<dbReference type="InterPro" id="IPR010987">
    <property type="entry name" value="Glutathione-S-Trfase_C-like"/>
</dbReference>
<dbReference type="PROSITE" id="PS50404">
    <property type="entry name" value="GST_NTER"/>
    <property type="match status" value="1"/>
</dbReference>
<dbReference type="SUPFAM" id="SSF52833">
    <property type="entry name" value="Thioredoxin-like"/>
    <property type="match status" value="1"/>
</dbReference>
<evidence type="ECO:0000256" key="1">
    <source>
        <dbReference type="ARBA" id="ARBA00011738"/>
    </source>
</evidence>
<dbReference type="InterPro" id="IPR040079">
    <property type="entry name" value="Glutathione_S-Trfase"/>
</dbReference>
<keyword evidence="5" id="KW-0808">Transferase</keyword>
<dbReference type="InterPro" id="IPR036249">
    <property type="entry name" value="Thioredoxin-like_sf"/>
</dbReference>
<evidence type="ECO:0000259" key="4">
    <source>
        <dbReference type="PROSITE" id="PS50405"/>
    </source>
</evidence>
<dbReference type="GO" id="GO:0004364">
    <property type="term" value="F:glutathione transferase activity"/>
    <property type="evidence" value="ECO:0007669"/>
    <property type="project" value="TreeGrafter"/>
</dbReference>
<dbReference type="FunFam" id="3.40.30.10:FF:000034">
    <property type="entry name" value="glutathione S-transferase 1"/>
    <property type="match status" value="1"/>
</dbReference>
<dbReference type="InterPro" id="IPR036282">
    <property type="entry name" value="Glutathione-S-Trfase_C_sf"/>
</dbReference>
<dbReference type="EMBL" id="KK852722">
    <property type="protein sequence ID" value="KDR17708.1"/>
    <property type="molecule type" value="Genomic_DNA"/>
</dbReference>
<gene>
    <name evidence="5" type="ORF">L798_07247</name>
</gene>
<dbReference type="InterPro" id="IPR004046">
    <property type="entry name" value="GST_C"/>
</dbReference>
<dbReference type="SFLD" id="SFLDG00358">
    <property type="entry name" value="Main_(cytGST)"/>
    <property type="match status" value="1"/>
</dbReference>
<protein>
    <submittedName>
        <fullName evidence="5">Glutathione S-transferase D7</fullName>
    </submittedName>
</protein>
<evidence type="ECO:0000256" key="2">
    <source>
        <dbReference type="RuleBase" id="RU003494"/>
    </source>
</evidence>
<dbReference type="eggNOG" id="KOG0867">
    <property type="taxonomic scope" value="Eukaryota"/>
</dbReference>
<dbReference type="PANTHER" id="PTHR43969">
    <property type="entry name" value="GLUTATHIONE S TRANSFERASE D10, ISOFORM A-RELATED"/>
    <property type="match status" value="1"/>
</dbReference>
<dbReference type="PROSITE" id="PS50405">
    <property type="entry name" value="GST_CTER"/>
    <property type="match status" value="1"/>
</dbReference>
<comment type="similarity">
    <text evidence="2">Belongs to the GST superfamily.</text>
</comment>
<dbReference type="CDD" id="cd03045">
    <property type="entry name" value="GST_N_Delta_Epsilon"/>
    <property type="match status" value="1"/>
</dbReference>
<dbReference type="Gene3D" id="1.20.1050.10">
    <property type="match status" value="1"/>
</dbReference>
<dbReference type="FunFam" id="1.20.1050.10:FF:000007">
    <property type="entry name" value="Glutathione S-transferase 1-1"/>
    <property type="match status" value="1"/>
</dbReference>
<dbReference type="Pfam" id="PF00043">
    <property type="entry name" value="GST_C"/>
    <property type="match status" value="1"/>
</dbReference>